<dbReference type="PANTHER" id="PTHR11575">
    <property type="entry name" value="5'-NUCLEOTIDASE-RELATED"/>
    <property type="match status" value="1"/>
</dbReference>
<feature type="domain" description="Calcineurin-like phosphoesterase" evidence="6">
    <location>
        <begin position="27"/>
        <end position="238"/>
    </location>
</feature>
<reference evidence="9" key="1">
    <citation type="submission" date="2017-01" db="EMBL/GenBank/DDBJ databases">
        <authorList>
            <person name="Wolfgang W.J."/>
            <person name="Cole J."/>
            <person name="Wroblewski D."/>
            <person name="Mcginnis J."/>
            <person name="Musser K.A."/>
        </authorList>
    </citation>
    <scope>NUCLEOTIDE SEQUENCE [LARGE SCALE GENOMIC DNA]</scope>
    <source>
        <strain evidence="9">DSM 19151</strain>
    </source>
</reference>
<dbReference type="STRING" id="194197.BWD09_08970"/>
<organism evidence="8 9">
    <name type="scientific">Neisseria dentiae</name>
    <dbReference type="NCBI Taxonomy" id="194197"/>
    <lineage>
        <taxon>Bacteria</taxon>
        <taxon>Pseudomonadati</taxon>
        <taxon>Pseudomonadota</taxon>
        <taxon>Betaproteobacteria</taxon>
        <taxon>Neisseriales</taxon>
        <taxon>Neisseriaceae</taxon>
        <taxon>Neisseria</taxon>
    </lineage>
</organism>
<dbReference type="Pfam" id="PF00149">
    <property type="entry name" value="Metallophos"/>
    <property type="match status" value="1"/>
</dbReference>
<sequence length="532" mass="58626">MKKALLAALILPALAQAYQPGKTYRLTVLHTNDLHGRFWPNEHGEYGLAAHQTLVKQIKNEVARNGGSVVLLNAGDVNTGVPESDVHNARPDIEAMNAIGYEAMTLGNHEFDNPLQMLAMQEKWARFPFLSANIRQKNSGRHLVKPYTVLRKQGLDIAVVGLTTEETATSANTAYTRNLIIGPAADSARKALQTLKQRKKKPDITIALTHLGYHSDAALARTLPTKSFDIIVGGHSHHTVCMDNAGRLKNNHRPGDACRPDFQNGTWIMQAGEWGKYLGRADFTFRNGKLALQSYRLIPVNLKYETETADGQTVRTLYQSAIRPDKQLAAKLKTYQEQADGKLNVAVGSVNAKLEGDRAVVRRQPTNLGRLIAHAQRLRTGADLAVMNSGGIRDSIRAGRVTYKDILRAQPFGNLIAYVDLSGEELARYLHTVALIRPEDGGFPQFDGVTLQADYDKQRVSNILVNGKPLENGKTYRLSVSDYLANGGDGYPVLSDKPSYVNTGFVDADVLKQYFEQHSPIDAARFAPNARP</sequence>
<evidence type="ECO:0000256" key="1">
    <source>
        <dbReference type="ARBA" id="ARBA00006654"/>
    </source>
</evidence>
<protein>
    <submittedName>
        <fullName evidence="8">Bifunctional UDP-sugar hydrolase/5'-nucleotidase</fullName>
    </submittedName>
</protein>
<dbReference type="AlphaFoldDB" id="A0A1X3D6Z9"/>
<dbReference type="GO" id="GO:0008768">
    <property type="term" value="F:UDP-sugar diphosphatase activity"/>
    <property type="evidence" value="ECO:0007669"/>
    <property type="project" value="TreeGrafter"/>
</dbReference>
<dbReference type="InterPro" id="IPR006179">
    <property type="entry name" value="5_nucleotidase/apyrase"/>
</dbReference>
<dbReference type="GeneID" id="94580011"/>
<dbReference type="SUPFAM" id="SSF56300">
    <property type="entry name" value="Metallo-dependent phosphatases"/>
    <property type="match status" value="1"/>
</dbReference>
<dbReference type="InterPro" id="IPR008334">
    <property type="entry name" value="5'-Nucleotdase_C"/>
</dbReference>
<proteinExistence type="inferred from homology"/>
<evidence type="ECO:0000259" key="7">
    <source>
        <dbReference type="Pfam" id="PF02872"/>
    </source>
</evidence>
<keyword evidence="9" id="KW-1185">Reference proteome</keyword>
<dbReference type="PANTHER" id="PTHR11575:SF46">
    <property type="entry name" value="PROTEIN USHA"/>
    <property type="match status" value="1"/>
</dbReference>
<dbReference type="EMBL" id="MTBO01000024">
    <property type="protein sequence ID" value="OSI15307.1"/>
    <property type="molecule type" value="Genomic_DNA"/>
</dbReference>
<dbReference type="InterPro" id="IPR004843">
    <property type="entry name" value="Calcineurin-like_PHP"/>
</dbReference>
<dbReference type="PROSITE" id="PS00785">
    <property type="entry name" value="5_NUCLEOTIDASE_1"/>
    <property type="match status" value="1"/>
</dbReference>
<name>A0A1X3D6Z9_9NEIS</name>
<dbReference type="Gene3D" id="3.60.21.10">
    <property type="match status" value="1"/>
</dbReference>
<keyword evidence="3 5" id="KW-0732">Signal</keyword>
<dbReference type="GO" id="GO:0046872">
    <property type="term" value="F:metal ion binding"/>
    <property type="evidence" value="ECO:0007669"/>
    <property type="project" value="UniProtKB-KW"/>
</dbReference>
<feature type="signal peptide" evidence="5">
    <location>
        <begin position="1"/>
        <end position="17"/>
    </location>
</feature>
<dbReference type="RefSeq" id="WP_085366340.1">
    <property type="nucleotide sequence ID" value="NZ_CAUJPZ010000045.1"/>
</dbReference>
<dbReference type="GO" id="GO:0000166">
    <property type="term" value="F:nucleotide binding"/>
    <property type="evidence" value="ECO:0007669"/>
    <property type="project" value="UniProtKB-KW"/>
</dbReference>
<dbReference type="Gene3D" id="3.90.780.10">
    <property type="entry name" value="5'-Nucleotidase, C-terminal domain"/>
    <property type="match status" value="1"/>
</dbReference>
<dbReference type="NCBIfam" id="NF007109">
    <property type="entry name" value="PRK09558.1"/>
    <property type="match status" value="1"/>
</dbReference>
<dbReference type="InterPro" id="IPR006146">
    <property type="entry name" value="5'-Nucleotdase_CS"/>
</dbReference>
<evidence type="ECO:0000313" key="9">
    <source>
        <dbReference type="Proteomes" id="UP000193118"/>
    </source>
</evidence>
<dbReference type="InterPro" id="IPR036907">
    <property type="entry name" value="5'-Nucleotdase_C_sf"/>
</dbReference>
<comment type="caution">
    <text evidence="8">The sequence shown here is derived from an EMBL/GenBank/DDBJ whole genome shotgun (WGS) entry which is preliminary data.</text>
</comment>
<dbReference type="Proteomes" id="UP000193118">
    <property type="component" value="Unassembled WGS sequence"/>
</dbReference>
<dbReference type="InterPro" id="IPR029052">
    <property type="entry name" value="Metallo-depent_PP-like"/>
</dbReference>
<dbReference type="SUPFAM" id="SSF55816">
    <property type="entry name" value="5'-nucleotidase (syn. UDP-sugar hydrolase), C-terminal domain"/>
    <property type="match status" value="1"/>
</dbReference>
<dbReference type="GO" id="GO:0009166">
    <property type="term" value="P:nucleotide catabolic process"/>
    <property type="evidence" value="ECO:0007669"/>
    <property type="project" value="InterPro"/>
</dbReference>
<evidence type="ECO:0000256" key="4">
    <source>
        <dbReference type="ARBA" id="ARBA00022741"/>
    </source>
</evidence>
<dbReference type="GO" id="GO:0030288">
    <property type="term" value="C:outer membrane-bounded periplasmic space"/>
    <property type="evidence" value="ECO:0007669"/>
    <property type="project" value="TreeGrafter"/>
</dbReference>
<keyword evidence="2" id="KW-0479">Metal-binding</keyword>
<evidence type="ECO:0000256" key="5">
    <source>
        <dbReference type="RuleBase" id="RU362119"/>
    </source>
</evidence>
<dbReference type="PRINTS" id="PR01607">
    <property type="entry name" value="APYRASEFAMLY"/>
</dbReference>
<comment type="similarity">
    <text evidence="1 5">Belongs to the 5'-nucleotidase family.</text>
</comment>
<evidence type="ECO:0000259" key="6">
    <source>
        <dbReference type="Pfam" id="PF00149"/>
    </source>
</evidence>
<feature type="domain" description="5'-Nucleotidase C-terminal" evidence="7">
    <location>
        <begin position="355"/>
        <end position="495"/>
    </location>
</feature>
<dbReference type="Pfam" id="PF02872">
    <property type="entry name" value="5_nucleotid_C"/>
    <property type="match status" value="1"/>
</dbReference>
<evidence type="ECO:0000313" key="8">
    <source>
        <dbReference type="EMBL" id="OSI15307.1"/>
    </source>
</evidence>
<dbReference type="OrthoDB" id="9803927at2"/>
<evidence type="ECO:0000256" key="2">
    <source>
        <dbReference type="ARBA" id="ARBA00022723"/>
    </source>
</evidence>
<accession>A0A1X3D6Z9</accession>
<keyword evidence="5 8" id="KW-0378">Hydrolase</keyword>
<keyword evidence="4 5" id="KW-0547">Nucleotide-binding</keyword>
<gene>
    <name evidence="8" type="primary">ushA</name>
    <name evidence="8" type="ORF">BWD09_08970</name>
</gene>
<feature type="chain" id="PRO_5010755426" evidence="5">
    <location>
        <begin position="18"/>
        <end position="532"/>
    </location>
</feature>
<evidence type="ECO:0000256" key="3">
    <source>
        <dbReference type="ARBA" id="ARBA00022729"/>
    </source>
</evidence>
<dbReference type="GO" id="GO:0008253">
    <property type="term" value="F:5'-nucleotidase activity"/>
    <property type="evidence" value="ECO:0007669"/>
    <property type="project" value="TreeGrafter"/>
</dbReference>
<dbReference type="PROSITE" id="PS00786">
    <property type="entry name" value="5_NUCLEOTIDASE_2"/>
    <property type="match status" value="1"/>
</dbReference>